<evidence type="ECO:0008006" key="5">
    <source>
        <dbReference type="Google" id="ProtNLM"/>
    </source>
</evidence>
<dbReference type="Proteomes" id="UP000054011">
    <property type="component" value="Unassembled WGS sequence"/>
</dbReference>
<evidence type="ECO:0000313" key="3">
    <source>
        <dbReference type="EMBL" id="KUH37307.1"/>
    </source>
</evidence>
<gene>
    <name evidence="3" type="ORF">ATE80_19065</name>
</gene>
<feature type="chain" id="PRO_5040794588" description="DUF5666 domain-containing protein" evidence="2">
    <location>
        <begin position="36"/>
        <end position="184"/>
    </location>
</feature>
<feature type="region of interest" description="Disordered" evidence="1">
    <location>
        <begin position="128"/>
        <end position="184"/>
    </location>
</feature>
<sequence length="184" mass="17763">MRTPSAGGAALRRATASAAVLGLALPLALATPAAAGAGAAGGTAVRQGAAVVYTASGGVANDVVVGVLLGEVAVQDEAGVTAGPGCVRRSDVLVTCGPVGGVTRVAVRVRDGDDRVHVAAPVDASVDAGTGRDEVTTHGGGDRIVLRDGAPGDTVRSCGGGEDHLRADPGDTVPASGCEHRATT</sequence>
<accession>A0A100Y449</accession>
<feature type="signal peptide" evidence="2">
    <location>
        <begin position="1"/>
        <end position="35"/>
    </location>
</feature>
<name>A0A100Y449_9ACTN</name>
<proteinExistence type="predicted"/>
<organism evidence="3 4">
    <name type="scientific">Streptomyces kanasensis</name>
    <dbReference type="NCBI Taxonomy" id="936756"/>
    <lineage>
        <taxon>Bacteria</taxon>
        <taxon>Bacillati</taxon>
        <taxon>Actinomycetota</taxon>
        <taxon>Actinomycetes</taxon>
        <taxon>Kitasatosporales</taxon>
        <taxon>Streptomycetaceae</taxon>
        <taxon>Streptomyces</taxon>
    </lineage>
</organism>
<keyword evidence="4" id="KW-1185">Reference proteome</keyword>
<protein>
    <recommendedName>
        <fullName evidence="5">DUF5666 domain-containing protein</fullName>
    </recommendedName>
</protein>
<evidence type="ECO:0000313" key="4">
    <source>
        <dbReference type="Proteomes" id="UP000054011"/>
    </source>
</evidence>
<dbReference type="STRING" id="936756.ATE80_19065"/>
<feature type="compositionally biased region" description="Basic and acidic residues" evidence="1">
    <location>
        <begin position="130"/>
        <end position="146"/>
    </location>
</feature>
<comment type="caution">
    <text evidence="3">The sequence shown here is derived from an EMBL/GenBank/DDBJ whole genome shotgun (WGS) entry which is preliminary data.</text>
</comment>
<evidence type="ECO:0000256" key="2">
    <source>
        <dbReference type="SAM" id="SignalP"/>
    </source>
</evidence>
<reference evidence="3 4" key="1">
    <citation type="submission" date="2015-11" db="EMBL/GenBank/DDBJ databases">
        <title>Genome-wide analysis reveals the secondary metabolome in Streptomyces kanasensis ZX01.</title>
        <authorList>
            <person name="Zhang G."/>
            <person name="Han L."/>
            <person name="Feng J."/>
            <person name="Zhang X."/>
        </authorList>
    </citation>
    <scope>NUCLEOTIDE SEQUENCE [LARGE SCALE GENOMIC DNA]</scope>
    <source>
        <strain evidence="3 4">ZX01</strain>
    </source>
</reference>
<dbReference type="AlphaFoldDB" id="A0A100Y449"/>
<dbReference type="RefSeq" id="WP_058943433.1">
    <property type="nucleotide sequence ID" value="NZ_LNSV01000050.1"/>
</dbReference>
<keyword evidence="2" id="KW-0732">Signal</keyword>
<dbReference type="EMBL" id="LNSV01000050">
    <property type="protein sequence ID" value="KUH37307.1"/>
    <property type="molecule type" value="Genomic_DNA"/>
</dbReference>
<evidence type="ECO:0000256" key="1">
    <source>
        <dbReference type="SAM" id="MobiDB-lite"/>
    </source>
</evidence>